<sequence length="714" mass="80646">MNSIEAFIKSGVDPFAEDPLPKGHYYPSLERKLKHQDKQIFLSPEKNPKMVDEPENELTKQSPGIEEFLAKTNTYSRRELPTHDTPSPKDTSSKFDESWPSSERPSTIVSPEYFRPPSATVPPSSIADIMRSTQRSTFDDFDRRKSQPPTPPEDSTLAKFIHRFRYAEPKSREERSKNVGEKAQDFWWLSPPTRSSTPSDISVSQGPQGSSPRRLKTGRSARSPKSPFKISQVRGRSLDKKSTTSVTSGESIPLDFPDDRLTSNLQTRAQKLLERSESTILSEPRVSSEGLGSTTTSSFHEEPIYRPRYSVTKHDKENIHHTEIDRPYRPRRQLAPENDILYQWRLNRKLEEARQQAVDPTRPVLTSRLRSPPTRLSPRKPTKPAINDDVDSRLAEFRQRLAQQKDKGQIKISRHPCSTEEPSTIEHKGSDPIPQTIATQTSPKEEESSDQEIRHHHASPLRDRKHESPTRLKKTPRKSCDFQPPLASPFKQCNEDEDDAVIPHVHLMCDLLPCPHQLGQISPQMGRQPPKKDIVGDVLSDESGVSVIPCPSKSSPKKVAKHLDFEPESDEEASERRGTLEMAHAKKKKKKKLPKGKDLSSTHTSTPKSVAESSPISAAIGQVIGSRLFASPTKSSSPQSSTESLPTMHSPPRLQRQIGDDHVQEASSEHSGSEDYSDDELLQMLYRKRKSYEEQLKHLDDLLVQQCGNTDCEN</sequence>
<feature type="compositionally biased region" description="Low complexity" evidence="1">
    <location>
        <begin position="365"/>
        <end position="376"/>
    </location>
</feature>
<dbReference type="InterPro" id="IPR037646">
    <property type="entry name" value="PROSER3"/>
</dbReference>
<feature type="region of interest" description="Disordered" evidence="1">
    <location>
        <begin position="543"/>
        <end position="614"/>
    </location>
</feature>
<protein>
    <submittedName>
        <fullName evidence="3">Uncharacterized protein C19orf55-like</fullName>
    </submittedName>
</protein>
<feature type="compositionally biased region" description="Low complexity" evidence="1">
    <location>
        <begin position="631"/>
        <end position="647"/>
    </location>
</feature>
<evidence type="ECO:0000313" key="2">
    <source>
        <dbReference type="Proteomes" id="UP000694865"/>
    </source>
</evidence>
<feature type="compositionally biased region" description="Basic and acidic residues" evidence="1">
    <location>
        <begin position="658"/>
        <end position="673"/>
    </location>
</feature>
<feature type="region of interest" description="Disordered" evidence="1">
    <location>
        <begin position="630"/>
        <end position="679"/>
    </location>
</feature>
<gene>
    <name evidence="3" type="primary">LOC100376756</name>
</gene>
<proteinExistence type="predicted"/>
<accession>A0ABM0N0G1</accession>
<dbReference type="GeneID" id="100376756"/>
<organism evidence="2 3">
    <name type="scientific">Saccoglossus kowalevskii</name>
    <name type="common">Acorn worm</name>
    <dbReference type="NCBI Taxonomy" id="10224"/>
    <lineage>
        <taxon>Eukaryota</taxon>
        <taxon>Metazoa</taxon>
        <taxon>Hemichordata</taxon>
        <taxon>Enteropneusta</taxon>
        <taxon>Harrimaniidae</taxon>
        <taxon>Saccoglossus</taxon>
    </lineage>
</organism>
<dbReference type="RefSeq" id="XP_006825752.1">
    <property type="nucleotide sequence ID" value="XM_006825689.1"/>
</dbReference>
<feature type="compositionally biased region" description="Polar residues" evidence="1">
    <location>
        <begin position="192"/>
        <end position="211"/>
    </location>
</feature>
<reference evidence="3" key="1">
    <citation type="submission" date="2025-08" db="UniProtKB">
        <authorList>
            <consortium name="RefSeq"/>
        </authorList>
    </citation>
    <scope>IDENTIFICATION</scope>
    <source>
        <tissue evidence="3">Testes</tissue>
    </source>
</reference>
<feature type="compositionally biased region" description="Basic residues" evidence="1">
    <location>
        <begin position="585"/>
        <end position="594"/>
    </location>
</feature>
<feature type="region of interest" description="Disordered" evidence="1">
    <location>
        <begin position="353"/>
        <end position="389"/>
    </location>
</feature>
<evidence type="ECO:0000313" key="3">
    <source>
        <dbReference type="RefSeq" id="XP_006825752.1"/>
    </source>
</evidence>
<feature type="compositionally biased region" description="Basic and acidic residues" evidence="1">
    <location>
        <begin position="312"/>
        <end position="328"/>
    </location>
</feature>
<feature type="region of interest" description="Disordered" evidence="1">
    <location>
        <begin position="274"/>
        <end position="331"/>
    </location>
</feature>
<feature type="region of interest" description="Disordered" evidence="1">
    <location>
        <begin position="36"/>
        <end position="261"/>
    </location>
</feature>
<name>A0ABM0N0G1_SACKO</name>
<dbReference type="Proteomes" id="UP000694865">
    <property type="component" value="Unplaced"/>
</dbReference>
<feature type="compositionally biased region" description="Basic and acidic residues" evidence="1">
    <location>
        <begin position="460"/>
        <end position="470"/>
    </location>
</feature>
<keyword evidence="2" id="KW-1185">Reference proteome</keyword>
<dbReference type="PANTHER" id="PTHR22045">
    <property type="entry name" value="PROLINE AND SERINE-RICH PROTEIN 3"/>
    <property type="match status" value="1"/>
</dbReference>
<feature type="compositionally biased region" description="Basic and acidic residues" evidence="1">
    <location>
        <begin position="165"/>
        <end position="184"/>
    </location>
</feature>
<evidence type="ECO:0000256" key="1">
    <source>
        <dbReference type="SAM" id="MobiDB-lite"/>
    </source>
</evidence>
<feature type="compositionally biased region" description="Polar residues" evidence="1">
    <location>
        <begin position="601"/>
        <end position="614"/>
    </location>
</feature>
<dbReference type="PANTHER" id="PTHR22045:SF6">
    <property type="entry name" value="PROLINE AND SERINE-RICH PROTEIN 3"/>
    <property type="match status" value="1"/>
</dbReference>
<feature type="region of interest" description="Disordered" evidence="1">
    <location>
        <begin position="402"/>
        <end position="486"/>
    </location>
</feature>
<feature type="compositionally biased region" description="Polar residues" evidence="1">
    <location>
        <begin position="99"/>
        <end position="109"/>
    </location>
</feature>